<evidence type="ECO:0000313" key="1">
    <source>
        <dbReference type="EnsemblMetazoa" id="RPRC001156-PA"/>
    </source>
</evidence>
<sequence length="776" mass="88983">MRELTCTCDERSIIVGWNNGFPQCKRCLDIEVPSADSRACLTCKGRQKFVSKKQCFGCHDESIYVELRDNSSLKGETSCSRCHIGTVPSIDRQSCKLCDPAAPICTCSQSTVSDCPTKSGWNPSIQFYRLDYGGIQLDSSLLRASLPEFTLACKVRKRRLKSNETLACEGLANMCVLNLYDDSGYGPCKVVKESTRHVVPWLYFTEGEAVAVLNKQANPKYTMDPTSRTSRLNVVAHKWLINGSWYGTTSGLSQLELCPGSENLRPGRFALDYKNTCYLKPSSFLNMETIFYDLYLEYMLNNKSLLQPIPVLFLDYKRNNKFVNKVNGMSQWQLTRRLLLVDNVGGHKNGEALLSPSVVRYLKSAKLSIRVKSTPNQGSIYLPLLIVSFGVLRSEDFESNKAVKVSFKVEFHMRENVKRHSDVLEVVVMIWRQVTVDIFLIDWEHPRVEKSNSLFVSAWRTYFVANKWHDLQTIRKTNIIIQLAVTIIVLKVMGLELWALKEPELSTTLNDRMNFIDYSIVFRIAVVVCVYLAVYIVQWIFLNLLYDRYIRNRIQEFVDICSLTNISVFILLFENYGFYIHGKYFCFRSAHGFSDTDMATLRKQLRREEEDLVGHRGLVPASDHQTFTILIPPKLRLVYKSLINSVFSENSHFPLTMLRKQGGRHNGGDIIMQSYITINRFLAAFIEHALKDLDYEVRDKEFIEALLDIDIYDPSGKGVFFNDNGHSFDSVLFYGNEFTLFTFDLILFCFIELFSQNYLVSAILTGIFDEVTSKPV</sequence>
<dbReference type="GO" id="GO:0060271">
    <property type="term" value="P:cilium assembly"/>
    <property type="evidence" value="ECO:0007669"/>
    <property type="project" value="InterPro"/>
</dbReference>
<name>T1HAV0_RHOPR</name>
<dbReference type="InterPro" id="IPR019170">
    <property type="entry name" value="Meckelin"/>
</dbReference>
<dbReference type="Proteomes" id="UP000015103">
    <property type="component" value="Unassembled WGS sequence"/>
</dbReference>
<dbReference type="eggNOG" id="KOG4611">
    <property type="taxonomic scope" value="Eukaryota"/>
</dbReference>
<dbReference type="VEuPathDB" id="VectorBase:RPRC001156"/>
<dbReference type="EMBL" id="ACPB03016116">
    <property type="status" value="NOT_ANNOTATED_CDS"/>
    <property type="molecule type" value="Genomic_DNA"/>
</dbReference>
<proteinExistence type="predicted"/>
<dbReference type="STRING" id="13249.T1HAV0"/>
<dbReference type="PANTHER" id="PTHR21274">
    <property type="entry name" value="MECKELIN"/>
    <property type="match status" value="1"/>
</dbReference>
<protein>
    <submittedName>
        <fullName evidence="1">Uncharacterized protein</fullName>
    </submittedName>
</protein>
<organism evidence="1 2">
    <name type="scientific">Rhodnius prolixus</name>
    <name type="common">Triatomid bug</name>
    <dbReference type="NCBI Taxonomy" id="13249"/>
    <lineage>
        <taxon>Eukaryota</taxon>
        <taxon>Metazoa</taxon>
        <taxon>Ecdysozoa</taxon>
        <taxon>Arthropoda</taxon>
        <taxon>Hexapoda</taxon>
        <taxon>Insecta</taxon>
        <taxon>Pterygota</taxon>
        <taxon>Neoptera</taxon>
        <taxon>Paraneoptera</taxon>
        <taxon>Hemiptera</taxon>
        <taxon>Heteroptera</taxon>
        <taxon>Panheteroptera</taxon>
        <taxon>Cimicomorpha</taxon>
        <taxon>Reduviidae</taxon>
        <taxon>Triatominae</taxon>
        <taxon>Rhodnius</taxon>
    </lineage>
</organism>
<dbReference type="GO" id="GO:0036038">
    <property type="term" value="C:MKS complex"/>
    <property type="evidence" value="ECO:0007669"/>
    <property type="project" value="InterPro"/>
</dbReference>
<keyword evidence="2" id="KW-1185">Reference proteome</keyword>
<dbReference type="InParanoid" id="T1HAV0"/>
<dbReference type="EnsemblMetazoa" id="RPRC001156-RA">
    <property type="protein sequence ID" value="RPRC001156-PA"/>
    <property type="gene ID" value="RPRC001156"/>
</dbReference>
<dbReference type="PANTHER" id="PTHR21274:SF0">
    <property type="entry name" value="MECKELIN"/>
    <property type="match status" value="1"/>
</dbReference>
<dbReference type="HOGENOM" id="CLU_010935_0_0_1"/>
<evidence type="ECO:0000313" key="2">
    <source>
        <dbReference type="Proteomes" id="UP000015103"/>
    </source>
</evidence>
<dbReference type="OMA" id="FDLESWM"/>
<reference evidence="1" key="1">
    <citation type="submission" date="2015-05" db="UniProtKB">
        <authorList>
            <consortium name="EnsemblMetazoa"/>
        </authorList>
    </citation>
    <scope>IDENTIFICATION</scope>
</reference>
<dbReference type="AlphaFoldDB" id="T1HAV0"/>
<accession>T1HAV0</accession>
<dbReference type="Pfam" id="PF09773">
    <property type="entry name" value="Meckelin"/>
    <property type="match status" value="1"/>
</dbReference>